<evidence type="ECO:0000313" key="7">
    <source>
        <dbReference type="EMBL" id="AVK43430.1"/>
    </source>
</evidence>
<sequence length="310" mass="34997">MCMIQELPFVSVIIPVFNDAVGLKRCLESLKNQTYSESLYEIIVVDNGSDAEQNIADVVATYQQAILTNESQPGSYSARNKGISVAKGTVIAFTDADCIPAADWIEQGVKILLENPKCGFVAGKIQTCFKEPNQPNSIELYESLWYPLTQKEFVEKHHFGATANVFTFASVIREVGMFDSSLKSNGDREWGQRVYHAGYQPLYAEEICVSHPARHSLPQLYSRARRIIGGRYDLQQKQESSFLKRNGIFLMNVVKYAIAPIAMLGFNILLDKRLKTPTQKIQVSLVMFFVSYIYVWEMIRLKSGKTSHRG</sequence>
<keyword evidence="3" id="KW-0328">Glycosyltransferase</keyword>
<dbReference type="InterPro" id="IPR001173">
    <property type="entry name" value="Glyco_trans_2-like"/>
</dbReference>
<dbReference type="Pfam" id="PF00535">
    <property type="entry name" value="Glycos_transf_2"/>
    <property type="match status" value="1"/>
</dbReference>
<dbReference type="AlphaFoldDB" id="A0A2P1CZF6"/>
<proteinExistence type="inferred from homology"/>
<dbReference type="EMBL" id="MF741698">
    <property type="protein sequence ID" value="AVK43430.1"/>
    <property type="molecule type" value="Genomic_DNA"/>
</dbReference>
<dbReference type="InterPro" id="IPR029044">
    <property type="entry name" value="Nucleotide-diphossugar_trans"/>
</dbReference>
<keyword evidence="5" id="KW-1133">Transmembrane helix</keyword>
<dbReference type="GO" id="GO:0016757">
    <property type="term" value="F:glycosyltransferase activity"/>
    <property type="evidence" value="ECO:0007669"/>
    <property type="project" value="UniProtKB-KW"/>
</dbReference>
<protein>
    <submittedName>
        <fullName evidence="7">Glycosyl transferase</fullName>
    </submittedName>
</protein>
<keyword evidence="4 7" id="KW-0808">Transferase</keyword>
<dbReference type="Gene3D" id="3.90.550.10">
    <property type="entry name" value="Spore Coat Polysaccharide Biosynthesis Protein SpsA, Chain A"/>
    <property type="match status" value="1"/>
</dbReference>
<evidence type="ECO:0000256" key="4">
    <source>
        <dbReference type="ARBA" id="ARBA00022679"/>
    </source>
</evidence>
<accession>A0A2P1CZF6</accession>
<dbReference type="CDD" id="cd00761">
    <property type="entry name" value="Glyco_tranf_GTA_type"/>
    <property type="match status" value="1"/>
</dbReference>
<comment type="similarity">
    <text evidence="2">Belongs to the glycosyltransferase 2 family.</text>
</comment>
<comment type="pathway">
    <text evidence="1">Cell wall biogenesis; cell wall polysaccharide biosynthesis.</text>
</comment>
<feature type="transmembrane region" description="Helical" evidence="5">
    <location>
        <begin position="281"/>
        <end position="299"/>
    </location>
</feature>
<evidence type="ECO:0000259" key="6">
    <source>
        <dbReference type="Pfam" id="PF00535"/>
    </source>
</evidence>
<dbReference type="SUPFAM" id="SSF53448">
    <property type="entry name" value="Nucleotide-diphospho-sugar transferases"/>
    <property type="match status" value="1"/>
</dbReference>
<feature type="domain" description="Glycosyltransferase 2-like" evidence="6">
    <location>
        <begin position="11"/>
        <end position="175"/>
    </location>
</feature>
<evidence type="ECO:0000256" key="1">
    <source>
        <dbReference type="ARBA" id="ARBA00004776"/>
    </source>
</evidence>
<feature type="transmembrane region" description="Helical" evidence="5">
    <location>
        <begin position="247"/>
        <end position="269"/>
    </location>
</feature>
<keyword evidence="5" id="KW-0812">Transmembrane</keyword>
<evidence type="ECO:0000256" key="2">
    <source>
        <dbReference type="ARBA" id="ARBA00006739"/>
    </source>
</evidence>
<evidence type="ECO:0000256" key="3">
    <source>
        <dbReference type="ARBA" id="ARBA00022676"/>
    </source>
</evidence>
<dbReference type="PANTHER" id="PTHR43179">
    <property type="entry name" value="RHAMNOSYLTRANSFERASE WBBL"/>
    <property type="match status" value="1"/>
</dbReference>
<organism evidence="7">
    <name type="scientific">Phormidium sp. LP904e</name>
    <dbReference type="NCBI Taxonomy" id="2027342"/>
    <lineage>
        <taxon>Bacteria</taxon>
        <taxon>Bacillati</taxon>
        <taxon>Cyanobacteriota</taxon>
        <taxon>Cyanophyceae</taxon>
        <taxon>Oscillatoriophycideae</taxon>
        <taxon>Oscillatoriales</taxon>
        <taxon>Oscillatoriaceae</taxon>
        <taxon>Phormidium</taxon>
    </lineage>
</organism>
<evidence type="ECO:0000256" key="5">
    <source>
        <dbReference type="SAM" id="Phobius"/>
    </source>
</evidence>
<reference evidence="7" key="1">
    <citation type="journal article" date="2017" name="ACS Chem. Biol.">
        <title>Simultaneous Production of Anabaenopeptins and Namalides by the Cyanobacterium Nostoc sp. CENA543.</title>
        <authorList>
            <person name="Shishido T.K."/>
            <person name="Jokela J."/>
            <person name="Fewer D.P."/>
            <person name="Wahlsten M."/>
            <person name="Fiore M.F."/>
            <person name="Sivonen K."/>
        </authorList>
    </citation>
    <scope>NUCLEOTIDE SEQUENCE</scope>
    <source>
        <strain evidence="7">LP904e</strain>
    </source>
</reference>
<dbReference type="PANTHER" id="PTHR43179:SF12">
    <property type="entry name" value="GALACTOFURANOSYLTRANSFERASE GLFT2"/>
    <property type="match status" value="1"/>
</dbReference>
<reference evidence="7" key="2">
    <citation type="submission" date="2018-04" db="EMBL/GenBank/DDBJ databases">
        <authorList>
            <person name="Go L.Y."/>
            <person name="Mitchell J.A."/>
        </authorList>
    </citation>
    <scope>NUCLEOTIDE SEQUENCE</scope>
    <source>
        <strain evidence="7">LP904e</strain>
    </source>
</reference>
<name>A0A2P1CZF6_9CYAN</name>
<keyword evidence="5" id="KW-0472">Membrane</keyword>